<comment type="caution">
    <text evidence="9">The sequence shown here is derived from an EMBL/GenBank/DDBJ whole genome shotgun (WGS) entry which is preliminary data.</text>
</comment>
<keyword evidence="4 7" id="KW-0812">Transmembrane</keyword>
<evidence type="ECO:0000256" key="3">
    <source>
        <dbReference type="ARBA" id="ARBA00022475"/>
    </source>
</evidence>
<feature type="transmembrane region" description="Helical" evidence="7">
    <location>
        <begin position="65"/>
        <end position="84"/>
    </location>
</feature>
<sequence>MTVTMPAPAGLPVAPPPVGRRRGTAVALVAASVPMFMATLDNLVMTTALPVLRTELSATLEQLQWMVNAYTLSFATLMIAAATLGDRWGRRRVFVAGIVVFALASIASALATSAEMLIAARAVQGAGAAAIMPLSLTLLAGAVPAARRAMAIGIWGGVSGLGVALGPVIGGAVVDGISWEAIFWINVPVAVVAVPLVLWALPESHGRRQPLDLAGLALAGAGILSLVWAIIRGNDDGWGSVTVVGGMLLGALLLGAFLLREQHTDHPLIPLRLFRVRSFAVANGSALVFSFGVFGLVFLLAQYLQIGMGFTPLEAGIRTLPWTAAPMIFAPIAGMLAPRVGVRPLLAAGLALQAAGLAWQGLIVSTDGLVYADLVPGLALAGIGMGLTFAPSATAVLFDMAPDDHGTASSVNSTIREIGGALGVAALVAVFTASDGTLTPDGYVAGLQPAALVAAVVVALGALMVLVWMPRETGRQRV</sequence>
<evidence type="ECO:0000256" key="7">
    <source>
        <dbReference type="SAM" id="Phobius"/>
    </source>
</evidence>
<feature type="transmembrane region" description="Helical" evidence="7">
    <location>
        <begin position="149"/>
        <end position="169"/>
    </location>
</feature>
<evidence type="ECO:0000256" key="4">
    <source>
        <dbReference type="ARBA" id="ARBA00022692"/>
    </source>
</evidence>
<dbReference type="EMBL" id="JAUSVB010000003">
    <property type="protein sequence ID" value="MDQ0374337.1"/>
    <property type="molecule type" value="Genomic_DNA"/>
</dbReference>
<feature type="transmembrane region" description="Helical" evidence="7">
    <location>
        <begin position="374"/>
        <end position="398"/>
    </location>
</feature>
<feature type="transmembrane region" description="Helical" evidence="7">
    <location>
        <begin position="450"/>
        <end position="469"/>
    </location>
</feature>
<keyword evidence="5 7" id="KW-1133">Transmembrane helix</keyword>
<feature type="transmembrane region" description="Helical" evidence="7">
    <location>
        <begin position="237"/>
        <end position="259"/>
    </location>
</feature>
<proteinExistence type="predicted"/>
<dbReference type="InterPro" id="IPR011701">
    <property type="entry name" value="MFS"/>
</dbReference>
<feature type="transmembrane region" description="Helical" evidence="7">
    <location>
        <begin position="280"/>
        <end position="300"/>
    </location>
</feature>
<keyword evidence="6 7" id="KW-0472">Membrane</keyword>
<accession>A0ABU0EGE4</accession>
<feature type="transmembrane region" description="Helical" evidence="7">
    <location>
        <begin position="213"/>
        <end position="231"/>
    </location>
</feature>
<dbReference type="PANTHER" id="PTHR42718">
    <property type="entry name" value="MAJOR FACILITATOR SUPERFAMILY MULTIDRUG TRANSPORTER MFSC"/>
    <property type="match status" value="1"/>
</dbReference>
<evidence type="ECO:0000313" key="10">
    <source>
        <dbReference type="Proteomes" id="UP001239626"/>
    </source>
</evidence>
<feature type="transmembrane region" description="Helical" evidence="7">
    <location>
        <begin position="418"/>
        <end position="438"/>
    </location>
</feature>
<dbReference type="RefSeq" id="WP_307492931.1">
    <property type="nucleotide sequence ID" value="NZ_JAUSVB010000003.1"/>
</dbReference>
<feature type="transmembrane region" description="Helical" evidence="7">
    <location>
        <begin position="25"/>
        <end position="45"/>
    </location>
</feature>
<feature type="transmembrane region" description="Helical" evidence="7">
    <location>
        <begin position="118"/>
        <end position="142"/>
    </location>
</feature>
<feature type="domain" description="Major facilitator superfamily (MFS) profile" evidence="8">
    <location>
        <begin position="27"/>
        <end position="473"/>
    </location>
</feature>
<dbReference type="PROSITE" id="PS50850">
    <property type="entry name" value="MFS"/>
    <property type="match status" value="1"/>
</dbReference>
<dbReference type="Gene3D" id="1.20.1720.10">
    <property type="entry name" value="Multidrug resistance protein D"/>
    <property type="match status" value="1"/>
</dbReference>
<protein>
    <submittedName>
        <fullName evidence="9">EmrB/QacA subfamily drug resistance transporter</fullName>
    </submittedName>
</protein>
<dbReference type="PRINTS" id="PR01036">
    <property type="entry name" value="TCRTETB"/>
</dbReference>
<dbReference type="Proteomes" id="UP001239626">
    <property type="component" value="Unassembled WGS sequence"/>
</dbReference>
<evidence type="ECO:0000313" key="9">
    <source>
        <dbReference type="EMBL" id="MDQ0374337.1"/>
    </source>
</evidence>
<keyword evidence="10" id="KW-1185">Reference proteome</keyword>
<gene>
    <name evidence="9" type="ORF">J2X26_002658</name>
</gene>
<feature type="transmembrane region" description="Helical" evidence="7">
    <location>
        <begin position="345"/>
        <end position="362"/>
    </location>
</feature>
<organism evidence="9 10">
    <name type="scientific">Cellulomonas humilata</name>
    <dbReference type="NCBI Taxonomy" id="144055"/>
    <lineage>
        <taxon>Bacteria</taxon>
        <taxon>Bacillati</taxon>
        <taxon>Actinomycetota</taxon>
        <taxon>Actinomycetes</taxon>
        <taxon>Micrococcales</taxon>
        <taxon>Cellulomonadaceae</taxon>
        <taxon>Cellulomonas</taxon>
    </lineage>
</organism>
<evidence type="ECO:0000256" key="5">
    <source>
        <dbReference type="ARBA" id="ARBA00022989"/>
    </source>
</evidence>
<evidence type="ECO:0000256" key="2">
    <source>
        <dbReference type="ARBA" id="ARBA00022448"/>
    </source>
</evidence>
<evidence type="ECO:0000256" key="1">
    <source>
        <dbReference type="ARBA" id="ARBA00004651"/>
    </source>
</evidence>
<keyword evidence="3" id="KW-1003">Cell membrane</keyword>
<dbReference type="PANTHER" id="PTHR42718:SF42">
    <property type="entry name" value="EXPORT PROTEIN"/>
    <property type="match status" value="1"/>
</dbReference>
<dbReference type="Gene3D" id="1.20.1250.20">
    <property type="entry name" value="MFS general substrate transporter like domains"/>
    <property type="match status" value="1"/>
</dbReference>
<evidence type="ECO:0000256" key="6">
    <source>
        <dbReference type="ARBA" id="ARBA00023136"/>
    </source>
</evidence>
<dbReference type="SUPFAM" id="SSF103473">
    <property type="entry name" value="MFS general substrate transporter"/>
    <property type="match status" value="1"/>
</dbReference>
<dbReference type="InterPro" id="IPR004638">
    <property type="entry name" value="EmrB-like"/>
</dbReference>
<dbReference type="Pfam" id="PF07690">
    <property type="entry name" value="MFS_1"/>
    <property type="match status" value="1"/>
</dbReference>
<comment type="subcellular location">
    <subcellularLocation>
        <location evidence="1">Cell membrane</location>
        <topology evidence="1">Multi-pass membrane protein</topology>
    </subcellularLocation>
</comment>
<dbReference type="NCBIfam" id="TIGR00711">
    <property type="entry name" value="efflux_EmrB"/>
    <property type="match status" value="1"/>
</dbReference>
<dbReference type="InterPro" id="IPR020846">
    <property type="entry name" value="MFS_dom"/>
</dbReference>
<dbReference type="CDD" id="cd17321">
    <property type="entry name" value="MFS_MMR_MDR_like"/>
    <property type="match status" value="1"/>
</dbReference>
<name>A0ABU0EGE4_9CELL</name>
<reference evidence="9 10" key="1">
    <citation type="submission" date="2023-07" db="EMBL/GenBank/DDBJ databases">
        <title>Sorghum-associated microbial communities from plants grown in Nebraska, USA.</title>
        <authorList>
            <person name="Schachtman D."/>
        </authorList>
    </citation>
    <scope>NUCLEOTIDE SEQUENCE [LARGE SCALE GENOMIC DNA]</scope>
    <source>
        <strain evidence="9 10">BE332</strain>
    </source>
</reference>
<dbReference type="InterPro" id="IPR036259">
    <property type="entry name" value="MFS_trans_sf"/>
</dbReference>
<feature type="transmembrane region" description="Helical" evidence="7">
    <location>
        <begin position="181"/>
        <end position="201"/>
    </location>
</feature>
<evidence type="ECO:0000259" key="8">
    <source>
        <dbReference type="PROSITE" id="PS50850"/>
    </source>
</evidence>
<keyword evidence="2" id="KW-0813">Transport</keyword>
<feature type="transmembrane region" description="Helical" evidence="7">
    <location>
        <begin position="93"/>
        <end position="112"/>
    </location>
</feature>
<feature type="transmembrane region" description="Helical" evidence="7">
    <location>
        <begin position="320"/>
        <end position="338"/>
    </location>
</feature>